<dbReference type="EMBL" id="KV082237">
    <property type="protein sequence ID" value="KZT76924.1"/>
    <property type="molecule type" value="Genomic_DNA"/>
</dbReference>
<proteinExistence type="predicted"/>
<protein>
    <submittedName>
        <fullName evidence="2">Beta-Amyrin Synthase</fullName>
    </submittedName>
</protein>
<feature type="compositionally biased region" description="Polar residues" evidence="1">
    <location>
        <begin position="20"/>
        <end position="35"/>
    </location>
</feature>
<evidence type="ECO:0000313" key="2">
    <source>
        <dbReference type="EMBL" id="KZT76924.1"/>
    </source>
</evidence>
<feature type="region of interest" description="Disordered" evidence="1">
    <location>
        <begin position="19"/>
        <end position="105"/>
    </location>
</feature>
<dbReference type="AlphaFoldDB" id="A0A2Z6ZUG8"/>
<organism evidence="2 3">
    <name type="scientific">Dorcoceras hygrometricum</name>
    <dbReference type="NCBI Taxonomy" id="472368"/>
    <lineage>
        <taxon>Eukaryota</taxon>
        <taxon>Viridiplantae</taxon>
        <taxon>Streptophyta</taxon>
        <taxon>Embryophyta</taxon>
        <taxon>Tracheophyta</taxon>
        <taxon>Spermatophyta</taxon>
        <taxon>Magnoliopsida</taxon>
        <taxon>eudicotyledons</taxon>
        <taxon>Gunneridae</taxon>
        <taxon>Pentapetalae</taxon>
        <taxon>asterids</taxon>
        <taxon>lamiids</taxon>
        <taxon>Lamiales</taxon>
        <taxon>Gesneriaceae</taxon>
        <taxon>Didymocarpoideae</taxon>
        <taxon>Trichosporeae</taxon>
        <taxon>Loxocarpinae</taxon>
        <taxon>Dorcoceras</taxon>
    </lineage>
</organism>
<accession>A0A2Z6ZUG8</accession>
<feature type="compositionally biased region" description="Polar residues" evidence="1">
    <location>
        <begin position="75"/>
        <end position="92"/>
    </location>
</feature>
<gene>
    <name evidence="2" type="ORF">F511_46052</name>
</gene>
<keyword evidence="3" id="KW-1185">Reference proteome</keyword>
<name>A0A2Z6ZUG8_9LAMI</name>
<reference evidence="2 3" key="1">
    <citation type="journal article" date="2015" name="Proc. Natl. Acad. Sci. U.S.A.">
        <title>The resurrection genome of Boea hygrometrica: A blueprint for survival of dehydration.</title>
        <authorList>
            <person name="Xiao L."/>
            <person name="Yang G."/>
            <person name="Zhang L."/>
            <person name="Yang X."/>
            <person name="Zhao S."/>
            <person name="Ji Z."/>
            <person name="Zhou Q."/>
            <person name="Hu M."/>
            <person name="Wang Y."/>
            <person name="Chen M."/>
            <person name="Xu Y."/>
            <person name="Jin H."/>
            <person name="Xiao X."/>
            <person name="Hu G."/>
            <person name="Bao F."/>
            <person name="Hu Y."/>
            <person name="Wan P."/>
            <person name="Li L."/>
            <person name="Deng X."/>
            <person name="Kuang T."/>
            <person name="Xiang C."/>
            <person name="Zhu J.K."/>
            <person name="Oliver M.J."/>
            <person name="He Y."/>
        </authorList>
    </citation>
    <scope>NUCLEOTIDE SEQUENCE [LARGE SCALE GENOMIC DNA]</scope>
    <source>
        <strain evidence="3">cv. XS01</strain>
    </source>
</reference>
<evidence type="ECO:0000313" key="3">
    <source>
        <dbReference type="Proteomes" id="UP000250235"/>
    </source>
</evidence>
<dbReference type="Proteomes" id="UP000250235">
    <property type="component" value="Unassembled WGS sequence"/>
</dbReference>
<evidence type="ECO:0000256" key="1">
    <source>
        <dbReference type="SAM" id="MobiDB-lite"/>
    </source>
</evidence>
<sequence>MFTLKLLRAAQIVPFFFNLPNRTQKGTNIPEQSSNQRKKAHPKDGNARRNLLPNSAASSSRPSSKQPPRLVGKESSVQEVSNAINNSKNGGRNQWEMAIESDGEQ</sequence>
<feature type="compositionally biased region" description="Low complexity" evidence="1">
    <location>
        <begin position="49"/>
        <end position="64"/>
    </location>
</feature>